<dbReference type="PANTHER" id="PTHR24421:SF10">
    <property type="entry name" value="NITRATE_NITRITE SENSOR PROTEIN NARQ"/>
    <property type="match status" value="1"/>
</dbReference>
<keyword evidence="9" id="KW-0812">Transmembrane</keyword>
<dbReference type="Pfam" id="PF07730">
    <property type="entry name" value="HisKA_3"/>
    <property type="match status" value="1"/>
</dbReference>
<dbReference type="Pfam" id="PF02518">
    <property type="entry name" value="HATPase_c"/>
    <property type="match status" value="1"/>
</dbReference>
<evidence type="ECO:0000313" key="12">
    <source>
        <dbReference type="Proteomes" id="UP001500187"/>
    </source>
</evidence>
<dbReference type="Proteomes" id="UP001500187">
    <property type="component" value="Unassembled WGS sequence"/>
</dbReference>
<feature type="domain" description="Histidine kinase/HSP90-like ATPase" evidence="10">
    <location>
        <begin position="340"/>
        <end position="441"/>
    </location>
</feature>
<feature type="transmembrane region" description="Helical" evidence="9">
    <location>
        <begin position="138"/>
        <end position="157"/>
    </location>
</feature>
<name>A0ABP9BVP7_9MICC</name>
<evidence type="ECO:0000256" key="3">
    <source>
        <dbReference type="ARBA" id="ARBA00022553"/>
    </source>
</evidence>
<keyword evidence="7" id="KW-0067">ATP-binding</keyword>
<feature type="transmembrane region" description="Helical" evidence="9">
    <location>
        <begin position="177"/>
        <end position="200"/>
    </location>
</feature>
<dbReference type="RefSeq" id="WP_345447553.1">
    <property type="nucleotide sequence ID" value="NZ_BAABKP010000009.1"/>
</dbReference>
<dbReference type="InterPro" id="IPR003594">
    <property type="entry name" value="HATPase_dom"/>
</dbReference>
<accession>A0ABP9BVP7</accession>
<dbReference type="PANTHER" id="PTHR24421">
    <property type="entry name" value="NITRATE/NITRITE SENSOR PROTEIN NARX-RELATED"/>
    <property type="match status" value="1"/>
</dbReference>
<feature type="transmembrane region" description="Helical" evidence="9">
    <location>
        <begin position="65"/>
        <end position="84"/>
    </location>
</feature>
<keyword evidence="9" id="KW-0472">Membrane</keyword>
<keyword evidence="3" id="KW-0597">Phosphoprotein</keyword>
<evidence type="ECO:0000256" key="8">
    <source>
        <dbReference type="ARBA" id="ARBA00023012"/>
    </source>
</evidence>
<dbReference type="Gene3D" id="1.20.5.1930">
    <property type="match status" value="1"/>
</dbReference>
<evidence type="ECO:0000256" key="1">
    <source>
        <dbReference type="ARBA" id="ARBA00000085"/>
    </source>
</evidence>
<feature type="transmembrane region" description="Helical" evidence="9">
    <location>
        <begin position="91"/>
        <end position="108"/>
    </location>
</feature>
<evidence type="ECO:0000256" key="9">
    <source>
        <dbReference type="SAM" id="Phobius"/>
    </source>
</evidence>
<dbReference type="Gene3D" id="3.30.565.10">
    <property type="entry name" value="Histidine kinase-like ATPase, C-terminal domain"/>
    <property type="match status" value="1"/>
</dbReference>
<dbReference type="InterPro" id="IPR011712">
    <property type="entry name" value="Sig_transdc_His_kin_sub3_dim/P"/>
</dbReference>
<dbReference type="SUPFAM" id="SSF55874">
    <property type="entry name" value="ATPase domain of HSP90 chaperone/DNA topoisomerase II/histidine kinase"/>
    <property type="match status" value="1"/>
</dbReference>
<keyword evidence="4" id="KW-0808">Transferase</keyword>
<keyword evidence="5" id="KW-0547">Nucleotide-binding</keyword>
<reference evidence="12" key="1">
    <citation type="journal article" date="2019" name="Int. J. Syst. Evol. Microbiol.">
        <title>The Global Catalogue of Microorganisms (GCM) 10K type strain sequencing project: providing services to taxonomists for standard genome sequencing and annotation.</title>
        <authorList>
            <consortium name="The Broad Institute Genomics Platform"/>
            <consortium name="The Broad Institute Genome Sequencing Center for Infectious Disease"/>
            <person name="Wu L."/>
            <person name="Ma J."/>
        </authorList>
    </citation>
    <scope>NUCLEOTIDE SEQUENCE [LARGE SCALE GENOMIC DNA]</scope>
    <source>
        <strain evidence="12">JCM 18541</strain>
    </source>
</reference>
<evidence type="ECO:0000256" key="6">
    <source>
        <dbReference type="ARBA" id="ARBA00022777"/>
    </source>
</evidence>
<evidence type="ECO:0000256" key="4">
    <source>
        <dbReference type="ARBA" id="ARBA00022679"/>
    </source>
</evidence>
<comment type="catalytic activity">
    <reaction evidence="1">
        <text>ATP + protein L-histidine = ADP + protein N-phospho-L-histidine.</text>
        <dbReference type="EC" id="2.7.13.3"/>
    </reaction>
</comment>
<dbReference type="InterPro" id="IPR036890">
    <property type="entry name" value="HATPase_C_sf"/>
</dbReference>
<evidence type="ECO:0000256" key="5">
    <source>
        <dbReference type="ARBA" id="ARBA00022741"/>
    </source>
</evidence>
<evidence type="ECO:0000313" key="11">
    <source>
        <dbReference type="EMBL" id="GAA4801210.1"/>
    </source>
</evidence>
<keyword evidence="12" id="KW-1185">Reference proteome</keyword>
<protein>
    <recommendedName>
        <fullName evidence="2">histidine kinase</fullName>
        <ecNumber evidence="2">2.7.13.3</ecNumber>
    </recommendedName>
</protein>
<evidence type="ECO:0000259" key="10">
    <source>
        <dbReference type="SMART" id="SM00387"/>
    </source>
</evidence>
<gene>
    <name evidence="11" type="ORF">GCM10023352_21780</name>
</gene>
<proteinExistence type="predicted"/>
<dbReference type="SMART" id="SM00387">
    <property type="entry name" value="HATPase_c"/>
    <property type="match status" value="1"/>
</dbReference>
<dbReference type="InterPro" id="IPR050482">
    <property type="entry name" value="Sensor_HK_TwoCompSys"/>
</dbReference>
<dbReference type="GO" id="GO:0016301">
    <property type="term" value="F:kinase activity"/>
    <property type="evidence" value="ECO:0007669"/>
    <property type="project" value="UniProtKB-KW"/>
</dbReference>
<feature type="transmembrane region" description="Helical" evidence="9">
    <location>
        <begin position="114"/>
        <end position="131"/>
    </location>
</feature>
<keyword evidence="9" id="KW-1133">Transmembrane helix</keyword>
<evidence type="ECO:0000256" key="2">
    <source>
        <dbReference type="ARBA" id="ARBA00012438"/>
    </source>
</evidence>
<evidence type="ECO:0000256" key="7">
    <source>
        <dbReference type="ARBA" id="ARBA00022840"/>
    </source>
</evidence>
<keyword evidence="8" id="KW-0902">Two-component regulatory system</keyword>
<dbReference type="EMBL" id="BAABKP010000009">
    <property type="protein sequence ID" value="GAA4801210.1"/>
    <property type="molecule type" value="Genomic_DNA"/>
</dbReference>
<organism evidence="11 12">
    <name type="scientific">Rothia endophytica</name>
    <dbReference type="NCBI Taxonomy" id="1324766"/>
    <lineage>
        <taxon>Bacteria</taxon>
        <taxon>Bacillati</taxon>
        <taxon>Actinomycetota</taxon>
        <taxon>Actinomycetes</taxon>
        <taxon>Micrococcales</taxon>
        <taxon>Micrococcaceae</taxon>
        <taxon>Rothia</taxon>
    </lineage>
</organism>
<dbReference type="CDD" id="cd16917">
    <property type="entry name" value="HATPase_UhpB-NarQ-NarX-like"/>
    <property type="match status" value="1"/>
</dbReference>
<sequence length="450" mass="49795">MNHPTVDQSVALRSEGQRLIAMRWSRFSRWRKTHPRGTNWLLLVLNLILTAFLLIISAIPQESPAAWDVTILCLSNLAFSISIFWRKKIPLTLLVVSTFTEFLYGLTVNLHSSYVLTGFTSIIFLYTLAAESSLPKTVAGYCISVVAYALGNILFLYTDTSLEVASTSVDESPVATVMTLALMVALGLAFNLVVVMMGRFAHKNNEFDRQVIERFEQTQVLAASEERNRIAREMHDVVAHSLTVMITLADGARIVGQRDRARAEEVLLELSKTGRSALADMRRTLGVLRNPDGQELNFLPAEGRSVDARENLEELVNSFAATGLPVTFDYEGEELPADNNLRLSVYRIVQESLTNALRYAKDASLVRVSVRVHLPHIEVSVIDNGSTAPEGIPNPSNNLGSGKGLAGIRERAAFYKGSVDAGRNNLGGWTTRVRLVWQPTVPSARFPHTE</sequence>
<dbReference type="EC" id="2.7.13.3" evidence="2"/>
<comment type="caution">
    <text evidence="11">The sequence shown here is derived from an EMBL/GenBank/DDBJ whole genome shotgun (WGS) entry which is preliminary data.</text>
</comment>
<keyword evidence="6 11" id="KW-0418">Kinase</keyword>
<feature type="transmembrane region" description="Helical" evidence="9">
    <location>
        <begin position="39"/>
        <end position="59"/>
    </location>
</feature>